<dbReference type="GO" id="GO:0007096">
    <property type="term" value="P:regulation of exit from mitosis"/>
    <property type="evidence" value="ECO:0007669"/>
    <property type="project" value="TreeGrafter"/>
</dbReference>
<evidence type="ECO:0000256" key="3">
    <source>
        <dbReference type="ARBA" id="ARBA00022989"/>
    </source>
</evidence>
<gene>
    <name evidence="6" type="ORF">PBRASI_LOCUS6737</name>
</gene>
<dbReference type="GO" id="GO:0043007">
    <property type="term" value="P:maintenance of rDNA"/>
    <property type="evidence" value="ECO:0007669"/>
    <property type="project" value="TreeGrafter"/>
</dbReference>
<reference evidence="6" key="1">
    <citation type="submission" date="2021-06" db="EMBL/GenBank/DDBJ databases">
        <authorList>
            <person name="Kallberg Y."/>
            <person name="Tangrot J."/>
            <person name="Rosling A."/>
        </authorList>
    </citation>
    <scope>NUCLEOTIDE SEQUENCE</scope>
    <source>
        <strain evidence="6">BR232B</strain>
    </source>
</reference>
<keyword evidence="2 5" id="KW-0812">Transmembrane</keyword>
<keyword evidence="3 5" id="KW-1133">Transmembrane helix</keyword>
<evidence type="ECO:0000256" key="1">
    <source>
        <dbReference type="ARBA" id="ARBA00004127"/>
    </source>
</evidence>
<evidence type="ECO:0000313" key="6">
    <source>
        <dbReference type="EMBL" id="CAG8583285.1"/>
    </source>
</evidence>
<dbReference type="GO" id="GO:0012505">
    <property type="term" value="C:endomembrane system"/>
    <property type="evidence" value="ECO:0007669"/>
    <property type="project" value="UniProtKB-SubCell"/>
</dbReference>
<evidence type="ECO:0000256" key="5">
    <source>
        <dbReference type="SAM" id="Phobius"/>
    </source>
</evidence>
<dbReference type="EMBL" id="CAJVPI010000932">
    <property type="protein sequence ID" value="CAG8583285.1"/>
    <property type="molecule type" value="Genomic_DNA"/>
</dbReference>
<dbReference type="PANTHER" id="PTHR28293:SF1">
    <property type="entry name" value="NUCLEAR RIM PROTEIN 1"/>
    <property type="match status" value="1"/>
</dbReference>
<dbReference type="Proteomes" id="UP000789739">
    <property type="component" value="Unassembled WGS sequence"/>
</dbReference>
<dbReference type="AlphaFoldDB" id="A0A9N9BXH0"/>
<accession>A0A9N9BXH0</accession>
<dbReference type="PANTHER" id="PTHR28293">
    <property type="entry name" value="NUCLEAR RIM PROTEIN 1"/>
    <property type="match status" value="1"/>
</dbReference>
<evidence type="ECO:0000256" key="4">
    <source>
        <dbReference type="ARBA" id="ARBA00023136"/>
    </source>
</evidence>
<keyword evidence="4 5" id="KW-0472">Membrane</keyword>
<organism evidence="6 7">
    <name type="scientific">Paraglomus brasilianum</name>
    <dbReference type="NCBI Taxonomy" id="144538"/>
    <lineage>
        <taxon>Eukaryota</taxon>
        <taxon>Fungi</taxon>
        <taxon>Fungi incertae sedis</taxon>
        <taxon>Mucoromycota</taxon>
        <taxon>Glomeromycotina</taxon>
        <taxon>Glomeromycetes</taxon>
        <taxon>Paraglomerales</taxon>
        <taxon>Paraglomeraceae</taxon>
        <taxon>Paraglomus</taxon>
    </lineage>
</organism>
<protein>
    <submittedName>
        <fullName evidence="6">2949_t:CDS:1</fullName>
    </submittedName>
</protein>
<comment type="subcellular location">
    <subcellularLocation>
        <location evidence="1">Endomembrane system</location>
        <topology evidence="1">Multi-pass membrane protein</topology>
    </subcellularLocation>
</comment>
<name>A0A9N9BXH0_9GLOM</name>
<feature type="transmembrane region" description="Helical" evidence="5">
    <location>
        <begin position="90"/>
        <end position="114"/>
    </location>
</feature>
<keyword evidence="7" id="KW-1185">Reference proteome</keyword>
<dbReference type="OrthoDB" id="3363151at2759"/>
<dbReference type="InterPro" id="IPR018819">
    <property type="entry name" value="Nur1/Mug154"/>
</dbReference>
<evidence type="ECO:0000313" key="7">
    <source>
        <dbReference type="Proteomes" id="UP000789739"/>
    </source>
</evidence>
<proteinExistence type="predicted"/>
<comment type="caution">
    <text evidence="6">The sequence shown here is derived from an EMBL/GenBank/DDBJ whole genome shotgun (WGS) entry which is preliminary data.</text>
</comment>
<sequence length="254" mass="30099">MDEYPYESNLHPGIDRQGSAWSNVIDSPADWATSFSEDYEGMAWVKLSTKLSCMVAGMLNSAFLLIKYLHSFEYPISPHYQKKEYQRTAFSSWLTLAEMTLVAISLLNTVFVVLPSKSYRMFLHDKNSPPQSSHAYLVDRDVVFARGVKECVRVAMNKLRMRKLHEDEEVVWELKIWHPWQFNWNLFMKALYEEVAYEYDKQFVYPNVIKIRAEKQIQTEEEQPWDRFNISSSSERHDIMRRSEHRNKKQSTGY</sequence>
<evidence type="ECO:0000256" key="2">
    <source>
        <dbReference type="ARBA" id="ARBA00022692"/>
    </source>
</evidence>